<dbReference type="Pfam" id="PF19320">
    <property type="entry name" value="GlfT2_domain3"/>
    <property type="match status" value="1"/>
</dbReference>
<evidence type="ECO:0000256" key="4">
    <source>
        <dbReference type="ARBA" id="ARBA00022679"/>
    </source>
</evidence>
<comment type="pathway">
    <text evidence="1">Cell wall biogenesis; cell wall polysaccharide biosynthesis.</text>
</comment>
<dbReference type="InterPro" id="IPR029044">
    <property type="entry name" value="Nucleotide-diphossugar_trans"/>
</dbReference>
<organism evidence="7 8">
    <name type="scientific">Rothia nasimurium</name>
    <dbReference type="NCBI Taxonomy" id="85336"/>
    <lineage>
        <taxon>Bacteria</taxon>
        <taxon>Bacillati</taxon>
        <taxon>Actinomycetota</taxon>
        <taxon>Actinomycetes</taxon>
        <taxon>Micrococcales</taxon>
        <taxon>Micrococcaceae</taxon>
        <taxon>Rothia</taxon>
    </lineage>
</organism>
<protein>
    <submittedName>
        <fullName evidence="7">Glycosyl transferase</fullName>
    </submittedName>
</protein>
<evidence type="ECO:0000313" key="7">
    <source>
        <dbReference type="EMBL" id="ORC18852.1"/>
    </source>
</evidence>
<reference evidence="7 8" key="1">
    <citation type="submission" date="2016-05" db="EMBL/GenBank/DDBJ databases">
        <title>Draft genome sequence of a porcine commensal Rothia nasimurium.</title>
        <authorList>
            <person name="Gaiser R.A."/>
            <person name="Van Baarlen P."/>
            <person name="Wells J.M."/>
        </authorList>
    </citation>
    <scope>NUCLEOTIDE SEQUENCE [LARGE SCALE GENOMIC DNA]</scope>
    <source>
        <strain evidence="7 8">PT-32</strain>
    </source>
</reference>
<keyword evidence="8" id="KW-1185">Reference proteome</keyword>
<comment type="caution">
    <text evidence="7">The sequence shown here is derived from an EMBL/GenBank/DDBJ whole genome shotgun (WGS) entry which is preliminary data.</text>
</comment>
<dbReference type="EMBL" id="LXWF01000022">
    <property type="protein sequence ID" value="ORC18852.1"/>
    <property type="molecule type" value="Genomic_DNA"/>
</dbReference>
<dbReference type="GO" id="GO:0016757">
    <property type="term" value="F:glycosyltransferase activity"/>
    <property type="evidence" value="ECO:0007669"/>
    <property type="project" value="UniProtKB-KW"/>
</dbReference>
<feature type="domain" description="Galactofuranosyltransferase-2 C-terminal" evidence="6">
    <location>
        <begin position="466"/>
        <end position="663"/>
    </location>
</feature>
<dbReference type="Pfam" id="PF13641">
    <property type="entry name" value="Glyco_tranf_2_3"/>
    <property type="match status" value="1"/>
</dbReference>
<dbReference type="Pfam" id="PF17994">
    <property type="entry name" value="Glft2_N"/>
    <property type="match status" value="1"/>
</dbReference>
<comment type="similarity">
    <text evidence="2">Belongs to the glycosyltransferase 2 family.</text>
</comment>
<dbReference type="OrthoDB" id="3225550at2"/>
<feature type="domain" description="Galactofuranosyltransferase GlfT2 N-terminal" evidence="5">
    <location>
        <begin position="77"/>
        <end position="184"/>
    </location>
</feature>
<proteinExistence type="inferred from homology"/>
<sequence length="672" mass="75566">MTEKNTPTVKTLQRIILPEAVQTDVIPLYIDSGSASGVQLPTRLDGDAAQTIAQATAQQELKNESTVALVGAGPDVLGRRSAHIASGKTVSFGTYFNAFPASYWRRWTNLKSVTLQLTTDGEGMVVVYKSNARGVIQRVDARVLDGTETTTFDLTLDPFGDGGWYWFDLTATKSDLTLIEAEWLGANTPRLGEAGGRATVQITTMNKVQYCIDNIRSLGNNLDALETVKEILIVDQGTDKVQDHPDFEEVVAPLAGKFRIINQANLGGSGGFARGMFEAVNNGSDYVLLLDDDVVVEPESILRLITFADYCKNPTIVGGHMFDMYDRSVLHAFGEVVNPWRTFYDKPYDDMSLGHDLGKSNLRSTHWMHRRVDVDYNGWWMCLIPTEVINRIGLSLPLFLKWDDAEYGLRAKEAGVATVSFPGAGLWHVSWQDKDDSVGWQAYFHERNRLITALIHSPFNKGGSVLRESLFLDVKHALSMQYYTEEGRLMAVEDLLSGPEHLHPSLSERLPVIRGKIKEFQDAQLKPDVDEYPQPKTHKPPFKGRRNFKSPGYQKLIPWAVSTLGRQLFKPVDELAKTHPQVQLNYSENRWWTVSKFDSLLVTNAEGTGVFWYQRDPKKLRENLARATKLHAKLFADWSALRDQYRTAAAEVASYDAWAKTFEKHTESELIR</sequence>
<evidence type="ECO:0000259" key="5">
    <source>
        <dbReference type="Pfam" id="PF17994"/>
    </source>
</evidence>
<evidence type="ECO:0000259" key="6">
    <source>
        <dbReference type="Pfam" id="PF19320"/>
    </source>
</evidence>
<dbReference type="AlphaFoldDB" id="A0A1Y1RPM0"/>
<accession>A0A1Y1RPM0</accession>
<dbReference type="Gene3D" id="3.90.550.60">
    <property type="match status" value="1"/>
</dbReference>
<evidence type="ECO:0000256" key="1">
    <source>
        <dbReference type="ARBA" id="ARBA00004776"/>
    </source>
</evidence>
<dbReference type="PANTHER" id="PTHR43179:SF12">
    <property type="entry name" value="GALACTOFURANOSYLTRANSFERASE GLFT2"/>
    <property type="match status" value="1"/>
</dbReference>
<dbReference type="SUPFAM" id="SSF53448">
    <property type="entry name" value="Nucleotide-diphospho-sugar transferases"/>
    <property type="match status" value="1"/>
</dbReference>
<evidence type="ECO:0000313" key="8">
    <source>
        <dbReference type="Proteomes" id="UP000192359"/>
    </source>
</evidence>
<dbReference type="InterPro" id="IPR045699">
    <property type="entry name" value="GlfT2_C"/>
</dbReference>
<evidence type="ECO:0000256" key="2">
    <source>
        <dbReference type="ARBA" id="ARBA00006739"/>
    </source>
</evidence>
<dbReference type="PANTHER" id="PTHR43179">
    <property type="entry name" value="RHAMNOSYLTRANSFERASE WBBL"/>
    <property type="match status" value="1"/>
</dbReference>
<keyword evidence="4 7" id="KW-0808">Transferase</keyword>
<dbReference type="InterPro" id="IPR040492">
    <property type="entry name" value="GlfT2_N"/>
</dbReference>
<dbReference type="RefSeq" id="WP_083091715.1">
    <property type="nucleotide sequence ID" value="NZ_LXWF01000022.1"/>
</dbReference>
<keyword evidence="3" id="KW-0328">Glycosyltransferase</keyword>
<dbReference type="Proteomes" id="UP000192359">
    <property type="component" value="Unassembled WGS sequence"/>
</dbReference>
<name>A0A1Y1RPM0_9MICC</name>
<evidence type="ECO:0000256" key="3">
    <source>
        <dbReference type="ARBA" id="ARBA00022676"/>
    </source>
</evidence>
<gene>
    <name evidence="7" type="ORF">A7979_02315</name>
</gene>